<dbReference type="AlphaFoldDB" id="A0A368P0U4"/>
<evidence type="ECO:0000256" key="5">
    <source>
        <dbReference type="ARBA" id="ARBA00022692"/>
    </source>
</evidence>
<keyword evidence="4" id="KW-1003">Cell membrane</keyword>
<comment type="subcellular location">
    <subcellularLocation>
        <location evidence="1 8">Cell membrane</location>
        <topology evidence="1 8">Multi-pass membrane protein</topology>
    </subcellularLocation>
</comment>
<dbReference type="GO" id="GO:0005886">
    <property type="term" value="C:plasma membrane"/>
    <property type="evidence" value="ECO:0007669"/>
    <property type="project" value="UniProtKB-SubCell"/>
</dbReference>
<dbReference type="CDD" id="cd06261">
    <property type="entry name" value="TM_PBP2"/>
    <property type="match status" value="1"/>
</dbReference>
<dbReference type="RefSeq" id="WP_060717102.1">
    <property type="nucleotide sequence ID" value="NZ_CP055266.1"/>
</dbReference>
<dbReference type="PROSITE" id="PS50928">
    <property type="entry name" value="ABC_TM1"/>
    <property type="match status" value="1"/>
</dbReference>
<comment type="caution">
    <text evidence="10">The sequence shown here is derived from an EMBL/GenBank/DDBJ whole genome shotgun (WGS) entry which is preliminary data.</text>
</comment>
<feature type="transmembrane region" description="Helical" evidence="8">
    <location>
        <begin position="191"/>
        <end position="215"/>
    </location>
</feature>
<evidence type="ECO:0000313" key="11">
    <source>
        <dbReference type="Proteomes" id="UP000436911"/>
    </source>
</evidence>
<feature type="transmembrane region" description="Helical" evidence="8">
    <location>
        <begin position="235"/>
        <end position="258"/>
    </location>
</feature>
<dbReference type="EMBL" id="QUSG01000002">
    <property type="protein sequence ID" value="KAA3530315.1"/>
    <property type="molecule type" value="Genomic_DNA"/>
</dbReference>
<feature type="transmembrane region" description="Helical" evidence="8">
    <location>
        <begin position="12"/>
        <end position="32"/>
    </location>
</feature>
<dbReference type="GeneID" id="60680942"/>
<proteinExistence type="inferred from homology"/>
<feature type="domain" description="ABC transmembrane type-1" evidence="9">
    <location>
        <begin position="68"/>
        <end position="255"/>
    </location>
</feature>
<dbReference type="InterPro" id="IPR035906">
    <property type="entry name" value="MetI-like_sf"/>
</dbReference>
<feature type="transmembrane region" description="Helical" evidence="8">
    <location>
        <begin position="103"/>
        <end position="126"/>
    </location>
</feature>
<feature type="transmembrane region" description="Helical" evidence="8">
    <location>
        <begin position="74"/>
        <end position="96"/>
    </location>
</feature>
<dbReference type="InterPro" id="IPR000515">
    <property type="entry name" value="MetI-like"/>
</dbReference>
<reference evidence="10 11" key="1">
    <citation type="submission" date="2018-08" db="EMBL/GenBank/DDBJ databases">
        <title>Genome sequencing of Agrobacterium vitis strain ICMP 10754.</title>
        <authorList>
            <person name="Visnovsky S.B."/>
            <person name="Pitman A.R."/>
        </authorList>
    </citation>
    <scope>NUCLEOTIDE SEQUENCE [LARGE SCALE GENOMIC DNA]</scope>
    <source>
        <strain evidence="10 11">ICMP 10754</strain>
    </source>
</reference>
<evidence type="ECO:0000256" key="8">
    <source>
        <dbReference type="RuleBase" id="RU363032"/>
    </source>
</evidence>
<evidence type="ECO:0000256" key="1">
    <source>
        <dbReference type="ARBA" id="ARBA00004651"/>
    </source>
</evidence>
<gene>
    <name evidence="10" type="ORF">DXT89_06255</name>
</gene>
<evidence type="ECO:0000256" key="6">
    <source>
        <dbReference type="ARBA" id="ARBA00022989"/>
    </source>
</evidence>
<dbReference type="InterPro" id="IPR051789">
    <property type="entry name" value="Bact_Polyamine_Transport"/>
</dbReference>
<dbReference type="Pfam" id="PF00528">
    <property type="entry name" value="BPD_transp_1"/>
    <property type="match status" value="1"/>
</dbReference>
<comment type="similarity">
    <text evidence="2">Belongs to the binding-protein-dependent transport system permease family. CysTW subfamily.</text>
</comment>
<dbReference type="GO" id="GO:0055085">
    <property type="term" value="P:transmembrane transport"/>
    <property type="evidence" value="ECO:0007669"/>
    <property type="project" value="InterPro"/>
</dbReference>
<dbReference type="PANTHER" id="PTHR43848">
    <property type="entry name" value="PUTRESCINE TRANSPORT SYSTEM PERMEASE PROTEIN POTI"/>
    <property type="match status" value="1"/>
</dbReference>
<dbReference type="SUPFAM" id="SSF161098">
    <property type="entry name" value="MetI-like"/>
    <property type="match status" value="1"/>
</dbReference>
<keyword evidence="5 8" id="KW-0812">Transmembrane</keyword>
<protein>
    <submittedName>
        <fullName evidence="10">ABC transporter permease</fullName>
    </submittedName>
</protein>
<feature type="transmembrane region" description="Helical" evidence="8">
    <location>
        <begin position="146"/>
        <end position="170"/>
    </location>
</feature>
<keyword evidence="3 8" id="KW-0813">Transport</keyword>
<organism evidence="10 11">
    <name type="scientific">Agrobacterium vitis</name>
    <name type="common">Rhizobium vitis</name>
    <dbReference type="NCBI Taxonomy" id="373"/>
    <lineage>
        <taxon>Bacteria</taxon>
        <taxon>Pseudomonadati</taxon>
        <taxon>Pseudomonadota</taxon>
        <taxon>Alphaproteobacteria</taxon>
        <taxon>Hyphomicrobiales</taxon>
        <taxon>Rhizobiaceae</taxon>
        <taxon>Rhizobium/Agrobacterium group</taxon>
        <taxon>Agrobacterium</taxon>
    </lineage>
</organism>
<keyword evidence="6 8" id="KW-1133">Transmembrane helix</keyword>
<keyword evidence="7 8" id="KW-0472">Membrane</keyword>
<evidence type="ECO:0000256" key="4">
    <source>
        <dbReference type="ARBA" id="ARBA00022475"/>
    </source>
</evidence>
<dbReference type="PANTHER" id="PTHR43848:SF2">
    <property type="entry name" value="PUTRESCINE TRANSPORT SYSTEM PERMEASE PROTEIN POTI"/>
    <property type="match status" value="1"/>
</dbReference>
<name>A0A368P0U4_AGRVI</name>
<accession>A0A368P0U4</accession>
<evidence type="ECO:0000259" key="9">
    <source>
        <dbReference type="PROSITE" id="PS50928"/>
    </source>
</evidence>
<dbReference type="Proteomes" id="UP000436911">
    <property type="component" value="Unassembled WGS sequence"/>
</dbReference>
<dbReference type="Gene3D" id="1.10.3720.10">
    <property type="entry name" value="MetI-like"/>
    <property type="match status" value="1"/>
</dbReference>
<evidence type="ECO:0000256" key="2">
    <source>
        <dbReference type="ARBA" id="ARBA00007069"/>
    </source>
</evidence>
<evidence type="ECO:0000256" key="3">
    <source>
        <dbReference type="ARBA" id="ARBA00022448"/>
    </source>
</evidence>
<evidence type="ECO:0000313" key="10">
    <source>
        <dbReference type="EMBL" id="KAA3530315.1"/>
    </source>
</evidence>
<evidence type="ECO:0000256" key="7">
    <source>
        <dbReference type="ARBA" id="ARBA00023136"/>
    </source>
</evidence>
<dbReference type="OrthoDB" id="8444880at2"/>
<sequence>MMSAEGRTNQILIWTMTIVGLVAIYAPPLYLLGVSFNPSLQPGLPSLADLTLKWYTALPAESALMAALWQSASVAMLTATGATLLSLMAALAYFELRRTRDLWFLAVILPMFVPGVIQGLALSTVFSRSGIKPSTWTLTAGHLLWAMPFAFIVILTGFSAVRPVFLMAAADLGASRWRQFRDITLPLIRPGLISAFIFSFLLSLNEFTRAFYLAGRQNTLPVVLFGKMNGGASPTIYAMSGAIFIISVFCVAVIAAFAGSRSKAG</sequence>